<keyword evidence="3" id="KW-0804">Transcription</keyword>
<dbReference type="SUPFAM" id="SSF46689">
    <property type="entry name" value="Homeodomain-like"/>
    <property type="match status" value="1"/>
</dbReference>
<keyword evidence="7" id="KW-1185">Reference proteome</keyword>
<evidence type="ECO:0000313" key="7">
    <source>
        <dbReference type="Proteomes" id="UP001589836"/>
    </source>
</evidence>
<keyword evidence="2 4" id="KW-0238">DNA-binding</keyword>
<feature type="DNA-binding region" description="H-T-H motif" evidence="4">
    <location>
        <begin position="31"/>
        <end position="50"/>
    </location>
</feature>
<dbReference type="PRINTS" id="PR00455">
    <property type="entry name" value="HTHTETR"/>
</dbReference>
<sequence>MREATYMTPAARKILDTASHLFYWKGIHAIGVETIAKEAGVTKKTLYDRFGSKDQLIVAYLHNRDALWKDHINQYVNNVSDKDPLSKILSIYDALESWLQKQDQRGCAFVNALAELAEPTHPGRNVIMEEKQWLKQLFATYLVELGVPNTDDISEQLLVLHEGLTVTNSMKLSPNGFTSVKQTAKLLIGVK</sequence>
<dbReference type="InterPro" id="IPR036271">
    <property type="entry name" value="Tet_transcr_reg_TetR-rel_C_sf"/>
</dbReference>
<dbReference type="Pfam" id="PF00440">
    <property type="entry name" value="TetR_N"/>
    <property type="match status" value="1"/>
</dbReference>
<accession>A0ABV6LKL8</accession>
<protein>
    <submittedName>
        <fullName evidence="6">TetR/AcrR family transcriptional regulator</fullName>
    </submittedName>
</protein>
<evidence type="ECO:0000256" key="1">
    <source>
        <dbReference type="ARBA" id="ARBA00023015"/>
    </source>
</evidence>
<dbReference type="PANTHER" id="PTHR47506:SF1">
    <property type="entry name" value="HTH-TYPE TRANSCRIPTIONAL REGULATOR YJDC"/>
    <property type="match status" value="1"/>
</dbReference>
<feature type="domain" description="HTH tetR-type" evidence="5">
    <location>
        <begin position="8"/>
        <end position="68"/>
    </location>
</feature>
<evidence type="ECO:0000256" key="2">
    <source>
        <dbReference type="ARBA" id="ARBA00023125"/>
    </source>
</evidence>
<dbReference type="Proteomes" id="UP001589836">
    <property type="component" value="Unassembled WGS sequence"/>
</dbReference>
<dbReference type="InterPro" id="IPR009057">
    <property type="entry name" value="Homeodomain-like_sf"/>
</dbReference>
<gene>
    <name evidence="6" type="ORF">ACFFGV_04520</name>
</gene>
<evidence type="ECO:0000259" key="5">
    <source>
        <dbReference type="PROSITE" id="PS50977"/>
    </source>
</evidence>
<evidence type="ECO:0000313" key="6">
    <source>
        <dbReference type="EMBL" id="MFC0522854.1"/>
    </source>
</evidence>
<name>A0ABV6LKL8_9BACI</name>
<comment type="caution">
    <text evidence="6">The sequence shown here is derived from an EMBL/GenBank/DDBJ whole genome shotgun (WGS) entry which is preliminary data.</text>
</comment>
<organism evidence="6 7">
    <name type="scientific">Pontibacillus salicampi</name>
    <dbReference type="NCBI Taxonomy" id="1449801"/>
    <lineage>
        <taxon>Bacteria</taxon>
        <taxon>Bacillati</taxon>
        <taxon>Bacillota</taxon>
        <taxon>Bacilli</taxon>
        <taxon>Bacillales</taxon>
        <taxon>Bacillaceae</taxon>
        <taxon>Pontibacillus</taxon>
    </lineage>
</organism>
<dbReference type="RefSeq" id="WP_377345379.1">
    <property type="nucleotide sequence ID" value="NZ_JBHLTP010000003.1"/>
</dbReference>
<dbReference type="EMBL" id="JBHLTP010000003">
    <property type="protein sequence ID" value="MFC0522854.1"/>
    <property type="molecule type" value="Genomic_DNA"/>
</dbReference>
<dbReference type="PANTHER" id="PTHR47506">
    <property type="entry name" value="TRANSCRIPTIONAL REGULATORY PROTEIN"/>
    <property type="match status" value="1"/>
</dbReference>
<dbReference type="InterPro" id="IPR001647">
    <property type="entry name" value="HTH_TetR"/>
</dbReference>
<keyword evidence="1" id="KW-0805">Transcription regulation</keyword>
<reference evidence="6 7" key="1">
    <citation type="submission" date="2024-09" db="EMBL/GenBank/DDBJ databases">
        <authorList>
            <person name="Sun Q."/>
            <person name="Mori K."/>
        </authorList>
    </citation>
    <scope>NUCLEOTIDE SEQUENCE [LARGE SCALE GENOMIC DNA]</scope>
    <source>
        <strain evidence="6 7">NCAIM B.02529</strain>
    </source>
</reference>
<dbReference type="PROSITE" id="PS50977">
    <property type="entry name" value="HTH_TETR_2"/>
    <property type="match status" value="1"/>
</dbReference>
<evidence type="ECO:0000256" key="4">
    <source>
        <dbReference type="PROSITE-ProRule" id="PRU00335"/>
    </source>
</evidence>
<dbReference type="Gene3D" id="1.10.357.10">
    <property type="entry name" value="Tetracycline Repressor, domain 2"/>
    <property type="match status" value="1"/>
</dbReference>
<proteinExistence type="predicted"/>
<evidence type="ECO:0000256" key="3">
    <source>
        <dbReference type="ARBA" id="ARBA00023163"/>
    </source>
</evidence>
<dbReference type="SUPFAM" id="SSF48498">
    <property type="entry name" value="Tetracyclin repressor-like, C-terminal domain"/>
    <property type="match status" value="1"/>
</dbReference>